<comment type="caution">
    <text evidence="1">The sequence shown here is derived from an EMBL/GenBank/DDBJ whole genome shotgun (WGS) entry which is preliminary data.</text>
</comment>
<evidence type="ECO:0000313" key="2">
    <source>
        <dbReference type="Proteomes" id="UP000822688"/>
    </source>
</evidence>
<dbReference type="AlphaFoldDB" id="A0A8T0IA78"/>
<evidence type="ECO:0000313" key="1">
    <source>
        <dbReference type="EMBL" id="KAG0579806.1"/>
    </source>
</evidence>
<accession>A0A8T0IA78</accession>
<name>A0A8T0IA78_CERPU</name>
<proteinExistence type="predicted"/>
<protein>
    <submittedName>
        <fullName evidence="1">Uncharacterized protein</fullName>
    </submittedName>
</protein>
<reference evidence="1" key="1">
    <citation type="submission" date="2020-06" db="EMBL/GenBank/DDBJ databases">
        <title>WGS assembly of Ceratodon purpureus strain R40.</title>
        <authorList>
            <person name="Carey S.B."/>
            <person name="Jenkins J."/>
            <person name="Shu S."/>
            <person name="Lovell J.T."/>
            <person name="Sreedasyam A."/>
            <person name="Maumus F."/>
            <person name="Tiley G.P."/>
            <person name="Fernandez-Pozo N."/>
            <person name="Barry K."/>
            <person name="Chen C."/>
            <person name="Wang M."/>
            <person name="Lipzen A."/>
            <person name="Daum C."/>
            <person name="Saski C.A."/>
            <person name="Payton A.C."/>
            <person name="Mcbreen J.C."/>
            <person name="Conrad R.E."/>
            <person name="Kollar L.M."/>
            <person name="Olsson S."/>
            <person name="Huttunen S."/>
            <person name="Landis J.B."/>
            <person name="Wickett N.J."/>
            <person name="Johnson M.G."/>
            <person name="Rensing S.A."/>
            <person name="Grimwood J."/>
            <person name="Schmutz J."/>
            <person name="Mcdaniel S.F."/>
        </authorList>
    </citation>
    <scope>NUCLEOTIDE SEQUENCE</scope>
    <source>
        <strain evidence="1">R40</strain>
    </source>
</reference>
<sequence length="128" mass="14052">MADDLFHSTTGRAQSARAANYCSALVLAAVDVGPPLGRIVLRGAGENGADDICAGAAPCHRKGEFPVVFLTQMRRDETRDSLPGSPQLDSPLIRCCLWPVFLVYSDVLRRIFERKSIHLLGVETKLEW</sequence>
<organism evidence="1 2">
    <name type="scientific">Ceratodon purpureus</name>
    <name type="common">Fire moss</name>
    <name type="synonym">Dicranum purpureum</name>
    <dbReference type="NCBI Taxonomy" id="3225"/>
    <lineage>
        <taxon>Eukaryota</taxon>
        <taxon>Viridiplantae</taxon>
        <taxon>Streptophyta</taxon>
        <taxon>Embryophyta</taxon>
        <taxon>Bryophyta</taxon>
        <taxon>Bryophytina</taxon>
        <taxon>Bryopsida</taxon>
        <taxon>Dicranidae</taxon>
        <taxon>Pseudoditrichales</taxon>
        <taxon>Ditrichaceae</taxon>
        <taxon>Ceratodon</taxon>
    </lineage>
</organism>
<keyword evidence="2" id="KW-1185">Reference proteome</keyword>
<dbReference type="Proteomes" id="UP000822688">
    <property type="component" value="Chromosome 4"/>
</dbReference>
<gene>
    <name evidence="1" type="ORF">KC19_4G124700</name>
</gene>
<dbReference type="EMBL" id="CM026424">
    <property type="protein sequence ID" value="KAG0579806.1"/>
    <property type="molecule type" value="Genomic_DNA"/>
</dbReference>